<evidence type="ECO:0000313" key="1">
    <source>
        <dbReference type="EMBL" id="JAE13779.1"/>
    </source>
</evidence>
<protein>
    <submittedName>
        <fullName evidence="1">Uncharacterized protein</fullName>
    </submittedName>
</protein>
<name>A0A0A9FRB7_ARUDO</name>
<dbReference type="EMBL" id="GBRH01184117">
    <property type="protein sequence ID" value="JAE13779.1"/>
    <property type="molecule type" value="Transcribed_RNA"/>
</dbReference>
<proteinExistence type="predicted"/>
<reference evidence="1" key="2">
    <citation type="journal article" date="2015" name="Data Brief">
        <title>Shoot transcriptome of the giant reed, Arundo donax.</title>
        <authorList>
            <person name="Barrero R.A."/>
            <person name="Guerrero F.D."/>
            <person name="Moolhuijzen P."/>
            <person name="Goolsby J.A."/>
            <person name="Tidwell J."/>
            <person name="Bellgard S.E."/>
            <person name="Bellgard M.I."/>
        </authorList>
    </citation>
    <scope>NUCLEOTIDE SEQUENCE</scope>
    <source>
        <tissue evidence="1">Shoot tissue taken approximately 20 cm above the soil surface</tissue>
    </source>
</reference>
<accession>A0A0A9FRB7</accession>
<dbReference type="AlphaFoldDB" id="A0A0A9FRB7"/>
<organism evidence="1">
    <name type="scientific">Arundo donax</name>
    <name type="common">Giant reed</name>
    <name type="synonym">Donax arundinaceus</name>
    <dbReference type="NCBI Taxonomy" id="35708"/>
    <lineage>
        <taxon>Eukaryota</taxon>
        <taxon>Viridiplantae</taxon>
        <taxon>Streptophyta</taxon>
        <taxon>Embryophyta</taxon>
        <taxon>Tracheophyta</taxon>
        <taxon>Spermatophyta</taxon>
        <taxon>Magnoliopsida</taxon>
        <taxon>Liliopsida</taxon>
        <taxon>Poales</taxon>
        <taxon>Poaceae</taxon>
        <taxon>PACMAD clade</taxon>
        <taxon>Arundinoideae</taxon>
        <taxon>Arundineae</taxon>
        <taxon>Arundo</taxon>
    </lineage>
</organism>
<reference evidence="1" key="1">
    <citation type="submission" date="2014-09" db="EMBL/GenBank/DDBJ databases">
        <authorList>
            <person name="Magalhaes I.L.F."/>
            <person name="Oliveira U."/>
            <person name="Santos F.R."/>
            <person name="Vidigal T.H.D.A."/>
            <person name="Brescovit A.D."/>
            <person name="Santos A.J."/>
        </authorList>
    </citation>
    <scope>NUCLEOTIDE SEQUENCE</scope>
    <source>
        <tissue evidence="1">Shoot tissue taken approximately 20 cm above the soil surface</tissue>
    </source>
</reference>
<sequence>MLSPHCPGIKSIRVWNMRVPPAARGTRVRAVKRIRYSPHRQCMLMSCSNNYYAEDSYSPGNTLGDNAS</sequence>